<feature type="domain" description="Glycosyltransferase 2-like" evidence="4">
    <location>
        <begin position="595"/>
        <end position="727"/>
    </location>
</feature>
<gene>
    <name evidence="5" type="ORF">QEP67_01065</name>
</gene>
<accession>A0AAU8F6P1</accession>
<dbReference type="InterPro" id="IPR029044">
    <property type="entry name" value="Nucleotide-diphossugar_trans"/>
</dbReference>
<evidence type="ECO:0000256" key="1">
    <source>
        <dbReference type="ARBA" id="ARBA00006739"/>
    </source>
</evidence>
<dbReference type="CDD" id="cd00761">
    <property type="entry name" value="Glyco_tranf_GTA_type"/>
    <property type="match status" value="1"/>
</dbReference>
<dbReference type="InterPro" id="IPR001173">
    <property type="entry name" value="Glyco_trans_2-like"/>
</dbReference>
<dbReference type="SUPFAM" id="SSF53448">
    <property type="entry name" value="Nucleotide-diphospho-sugar transferases"/>
    <property type="match status" value="1"/>
</dbReference>
<dbReference type="Gene3D" id="3.90.550.10">
    <property type="entry name" value="Spore Coat Polysaccharide Biosynthesis Protein SpsA, Chain A"/>
    <property type="match status" value="1"/>
</dbReference>
<dbReference type="PANTHER" id="PTHR22916:SF51">
    <property type="entry name" value="GLYCOSYLTRANSFERASE EPSH-RELATED"/>
    <property type="match status" value="1"/>
</dbReference>
<dbReference type="EMBL" id="CP123058">
    <property type="protein sequence ID" value="XCH19317.1"/>
    <property type="molecule type" value="Genomic_DNA"/>
</dbReference>
<protein>
    <submittedName>
        <fullName evidence="5">Glycosyltransferase</fullName>
        <ecNumber evidence="5">2.4.-.-</ecNumber>
    </submittedName>
</protein>
<proteinExistence type="inferred from homology"/>
<reference evidence="5" key="1">
    <citation type="submission" date="2023-04" db="EMBL/GenBank/DDBJ databases">
        <title>Bacillus cereus group whole genome sequencing.</title>
        <authorList>
            <person name="Kang M."/>
            <person name="Kim H.J."/>
        </authorList>
    </citation>
    <scope>NUCLEOTIDE SEQUENCE</scope>
    <source>
        <strain evidence="5">MS39</strain>
    </source>
</reference>
<dbReference type="Pfam" id="PF00535">
    <property type="entry name" value="Glycos_transf_2"/>
    <property type="match status" value="1"/>
</dbReference>
<dbReference type="AlphaFoldDB" id="A0AAU8F6P1"/>
<evidence type="ECO:0000256" key="2">
    <source>
        <dbReference type="ARBA" id="ARBA00022676"/>
    </source>
</evidence>
<dbReference type="PANTHER" id="PTHR22916">
    <property type="entry name" value="GLYCOSYLTRANSFERASE"/>
    <property type="match status" value="1"/>
</dbReference>
<dbReference type="GO" id="GO:0016757">
    <property type="term" value="F:glycosyltransferase activity"/>
    <property type="evidence" value="ECO:0007669"/>
    <property type="project" value="UniProtKB-KW"/>
</dbReference>
<dbReference type="RefSeq" id="WP_064469957.1">
    <property type="nucleotide sequence ID" value="NZ_CP123058.1"/>
</dbReference>
<dbReference type="EC" id="2.4.-.-" evidence="5"/>
<evidence type="ECO:0000259" key="4">
    <source>
        <dbReference type="Pfam" id="PF00535"/>
    </source>
</evidence>
<keyword evidence="3 5" id="KW-0808">Transferase</keyword>
<evidence type="ECO:0000256" key="3">
    <source>
        <dbReference type="ARBA" id="ARBA00022679"/>
    </source>
</evidence>
<sequence length="919" mass="108143">MNNDSINQRLNNIKKRKKTLQYDIMSETKLLEIEKEELQLFKKELLIKETKTKHFEKNSISNIQAIETPKEKVKEKDSEVEYIEYRDENCDKEYFNRIKFMLEELPESDGSKFYPKANVNIGIIADEFLYNSFNGIANFIYITPENYRDYANKLDVFFIATTWKGLNLEWKGLGNPKSRKRREQLFEIIKVYKEKGVKVVFYSKEDPVNYERFIEIAQNCDYIFTTAEEVVVNYKKDCGNENVNVLSFGVNPIYHNPIGIKKFTKQKEVLFAGSWYGKYPHRQEDTRMIFDGIINGEAGIKIIDRNYELNNAQYFFPKEYTKYVSPSIEHGYLQKLHKLYDWAINLNSVKYSETMFANRVYELQALGNILLSNYSTAINNKFPNVFLVHDKNEAQDILNGFTEEEKYKHQMYGVRKVMSSETTFHRLEQLLDTIGYPYGKVLRKVAVVVKTKSRRIQKMFGKQTYPDKDLILESEFNEKIKKQYDFVAFFSEDKEYRDFYLEDMINAFKYTNCNYITKEAYYEKDILVSGVQHDYVTTMYDKNRTVFWAEVYDAKELLRMTGAVELPNGYSVDCFEFNNRPLKEQMQTEKDYKLSVIIPTYNNGDYLLNKCFNSLKRSSIFNDMEIIIVDDGSTDNYTPQIVSRLTEDYGNVSSYFFNDGGSASASRPRNKGFELSTAPYITYLDPDNEAVNDAYRKLYDEINNSDYDFVVGNIFRLSDKAMRLNYYRTVVQHNNKQDTIVGNTKELLINSKFKAASIQALVVRREVIANNSLSMVVGAAGQDTLFFHELMLHSDKVKAVNLDVHVYYAAVSGSTVNSISKRFYEKYYALEQRRVEALRRHGILEGYLERRFEYYFKNWYLTKLQKVKKDEAIESIKIIAKIFNLYKEDVKLKDPDLIRFAKWCEHKDYISIKEKYAIL</sequence>
<evidence type="ECO:0000313" key="5">
    <source>
        <dbReference type="EMBL" id="XCH19317.1"/>
    </source>
</evidence>
<name>A0AAU8F6P1_9BACI</name>
<comment type="similarity">
    <text evidence="1">Belongs to the glycosyltransferase 2 family.</text>
</comment>
<keyword evidence="2 5" id="KW-0328">Glycosyltransferase</keyword>
<organism evidence="5">
    <name type="scientific">Bacillus cereus group sp. MS39</name>
    <dbReference type="NCBI Taxonomy" id="3041344"/>
    <lineage>
        <taxon>Bacteria</taxon>
        <taxon>Bacillati</taxon>
        <taxon>Bacillota</taxon>
        <taxon>Bacilli</taxon>
        <taxon>Bacillales</taxon>
        <taxon>Bacillaceae</taxon>
        <taxon>Bacillus</taxon>
        <taxon>Bacillus cereus group</taxon>
    </lineage>
</organism>